<organism evidence="3 4">
    <name type="scientific">Alkalibaculum sporogenes</name>
    <dbReference type="NCBI Taxonomy" id="2655001"/>
    <lineage>
        <taxon>Bacteria</taxon>
        <taxon>Bacillati</taxon>
        <taxon>Bacillota</taxon>
        <taxon>Clostridia</taxon>
        <taxon>Eubacteriales</taxon>
        <taxon>Eubacteriaceae</taxon>
        <taxon>Alkalibaculum</taxon>
    </lineage>
</organism>
<dbReference type="EMBL" id="WHNX01000004">
    <property type="protein sequence ID" value="MPW24925.1"/>
    <property type="molecule type" value="Genomic_DNA"/>
</dbReference>
<dbReference type="Proteomes" id="UP000440004">
    <property type="component" value="Unassembled WGS sequence"/>
</dbReference>
<evidence type="ECO:0000313" key="4">
    <source>
        <dbReference type="Proteomes" id="UP000440004"/>
    </source>
</evidence>
<evidence type="ECO:0000259" key="2">
    <source>
        <dbReference type="SMART" id="SM00909"/>
    </source>
</evidence>
<keyword evidence="1" id="KW-0732">Signal</keyword>
<sequence length="337" mass="38395">MKKVLVYLSVSIILLGLCSSCTNTNGNQEENKVESIDYENAYNQYSESFTELNDIEKMDIDENLTKAVLYYTDSEGYLVPVMRQVPKQEGIAKSVINALINNSENRIDLRETGLKPHLPEGMEFELALKEENLMRISFDDKILTFSNEEEEKTAVQAIVYTLTEFETVDKVQILVDNKIVNTLAKGTEVGEPLTRGNINSLNNLPQGEYVKITLYSYNNTTNNYTYYIPITKNIVKDQKEIQSIVEEQINLNKEMGKPIPEGLELVSIIVEDSTAFMTIKNQIETKDENFERFMKAICLALGQNEEINSVKLVIEDQDVNNMEILTFSVPIFANVYE</sequence>
<feature type="domain" description="GerMN" evidence="2">
    <location>
        <begin position="92"/>
        <end position="184"/>
    </location>
</feature>
<accession>A0A6A7K6D2</accession>
<name>A0A6A7K6D2_9FIRM</name>
<keyword evidence="4" id="KW-1185">Reference proteome</keyword>
<dbReference type="Pfam" id="PF10646">
    <property type="entry name" value="Germane"/>
    <property type="match status" value="2"/>
</dbReference>
<dbReference type="SMART" id="SM00909">
    <property type="entry name" value="Germane"/>
    <property type="match status" value="1"/>
</dbReference>
<gene>
    <name evidence="3" type="ORF">GC105_03855</name>
</gene>
<feature type="signal peptide" evidence="1">
    <location>
        <begin position="1"/>
        <end position="23"/>
    </location>
</feature>
<dbReference type="InterPro" id="IPR019606">
    <property type="entry name" value="GerMN"/>
</dbReference>
<feature type="chain" id="PRO_5039181129" description="GerMN domain-containing protein" evidence="1">
    <location>
        <begin position="24"/>
        <end position="337"/>
    </location>
</feature>
<reference evidence="3 4" key="1">
    <citation type="submission" date="2019-10" db="EMBL/GenBank/DDBJ databases">
        <title>Alkalibaculum tamaniensis sp.nov., a new alkaliphilic acetogen, isolated on methoxylated aromatics from a mud volcano.</title>
        <authorList>
            <person name="Khomyakova M.A."/>
            <person name="Merkel A.Y."/>
            <person name="Bonch-Osmolovskaya E.A."/>
            <person name="Slobodkin A.I."/>
        </authorList>
    </citation>
    <scope>NUCLEOTIDE SEQUENCE [LARGE SCALE GENOMIC DNA]</scope>
    <source>
        <strain evidence="3 4">M08DMB</strain>
    </source>
</reference>
<dbReference type="AlphaFoldDB" id="A0A6A7K6D2"/>
<evidence type="ECO:0000313" key="3">
    <source>
        <dbReference type="EMBL" id="MPW24925.1"/>
    </source>
</evidence>
<proteinExistence type="predicted"/>
<protein>
    <recommendedName>
        <fullName evidence="2">GerMN domain-containing protein</fullName>
    </recommendedName>
</protein>
<evidence type="ECO:0000256" key="1">
    <source>
        <dbReference type="SAM" id="SignalP"/>
    </source>
</evidence>
<dbReference type="RefSeq" id="WP_152801893.1">
    <property type="nucleotide sequence ID" value="NZ_WHNX01000004.1"/>
</dbReference>
<comment type="caution">
    <text evidence="3">The sequence shown here is derived from an EMBL/GenBank/DDBJ whole genome shotgun (WGS) entry which is preliminary data.</text>
</comment>